<feature type="domain" description="Aminopeptidase N-like N-terminal" evidence="1">
    <location>
        <begin position="12"/>
        <end position="136"/>
    </location>
</feature>
<feature type="non-terminal residue" evidence="2">
    <location>
        <position position="136"/>
    </location>
</feature>
<proteinExistence type="predicted"/>
<dbReference type="Pfam" id="PF17900">
    <property type="entry name" value="Peptidase_M1_N"/>
    <property type="match status" value="1"/>
</dbReference>
<dbReference type="EMBL" id="PIXR01000136">
    <property type="protein sequence ID" value="TBU08838.1"/>
    <property type="molecule type" value="Genomic_DNA"/>
</dbReference>
<dbReference type="GO" id="GO:0016020">
    <property type="term" value="C:membrane"/>
    <property type="evidence" value="ECO:0007669"/>
    <property type="project" value="TreeGrafter"/>
</dbReference>
<evidence type="ECO:0000313" key="3">
    <source>
        <dbReference type="Proteomes" id="UP000293045"/>
    </source>
</evidence>
<dbReference type="GO" id="GO:0008270">
    <property type="term" value="F:zinc ion binding"/>
    <property type="evidence" value="ECO:0007669"/>
    <property type="project" value="TreeGrafter"/>
</dbReference>
<dbReference type="PANTHER" id="PTHR11533">
    <property type="entry name" value="PROTEASE M1 ZINC METALLOPROTEASE"/>
    <property type="match status" value="1"/>
</dbReference>
<dbReference type="PANTHER" id="PTHR11533:SF174">
    <property type="entry name" value="PUROMYCIN-SENSITIVE AMINOPEPTIDASE-RELATED"/>
    <property type="match status" value="1"/>
</dbReference>
<dbReference type="GO" id="GO:0043171">
    <property type="term" value="P:peptide catabolic process"/>
    <property type="evidence" value="ECO:0007669"/>
    <property type="project" value="TreeGrafter"/>
</dbReference>
<comment type="caution">
    <text evidence="2">The sequence shown here is derived from an EMBL/GenBank/DDBJ whole genome shotgun (WGS) entry which is preliminary data.</text>
</comment>
<name>A0A4Q9LKN1_9MICR</name>
<gene>
    <name evidence="2" type="ORF">CWI39_0136p0010</name>
</gene>
<dbReference type="InterPro" id="IPR042097">
    <property type="entry name" value="Aminopeptidase_N-like_N_sf"/>
</dbReference>
<dbReference type="GO" id="GO:0005737">
    <property type="term" value="C:cytoplasm"/>
    <property type="evidence" value="ECO:0007669"/>
    <property type="project" value="TreeGrafter"/>
</dbReference>
<protein>
    <submittedName>
        <fullName evidence="2">M1 peptidase</fullName>
    </submittedName>
</protein>
<dbReference type="Gene3D" id="2.60.40.1730">
    <property type="entry name" value="tricorn interacting facor f3 domain"/>
    <property type="match status" value="1"/>
</dbReference>
<dbReference type="InterPro" id="IPR045357">
    <property type="entry name" value="Aminopeptidase_N-like_N"/>
</dbReference>
<dbReference type="VEuPathDB" id="MicrosporidiaDB:CWI39_0136p0010"/>
<sequence length="136" mass="15643">MERKVLPDTVYPINYDLHITTEPDTLTYTGWESIDVQITQPTNQLFINSCDIEIVYAKVFINNNFIDALIEYDVKEEKAILKFPQTIEPSIIKLEISFTGTLKTNMNGFYVSNYTIKDKKSILLSTHFEPTAARQA</sequence>
<organism evidence="2 3">
    <name type="scientific">Hamiltosporidium magnivora</name>
    <dbReference type="NCBI Taxonomy" id="148818"/>
    <lineage>
        <taxon>Eukaryota</taxon>
        <taxon>Fungi</taxon>
        <taxon>Fungi incertae sedis</taxon>
        <taxon>Microsporidia</taxon>
        <taxon>Dubosqiidae</taxon>
        <taxon>Hamiltosporidium</taxon>
    </lineage>
</organism>
<dbReference type="GO" id="GO:0070006">
    <property type="term" value="F:metalloaminopeptidase activity"/>
    <property type="evidence" value="ECO:0007669"/>
    <property type="project" value="TreeGrafter"/>
</dbReference>
<dbReference type="VEuPathDB" id="MicrosporidiaDB:CWI36_1075p0010"/>
<dbReference type="Proteomes" id="UP000293045">
    <property type="component" value="Unassembled WGS sequence"/>
</dbReference>
<dbReference type="InterPro" id="IPR050344">
    <property type="entry name" value="Peptidase_M1_aminopeptidases"/>
</dbReference>
<reference evidence="2 3" key="1">
    <citation type="submission" date="2017-12" db="EMBL/GenBank/DDBJ databases">
        <authorList>
            <person name="Pombert J.-F."/>
            <person name="Haag K.L."/>
            <person name="Ebert D."/>
        </authorList>
    </citation>
    <scope>NUCLEOTIDE SEQUENCE [LARGE SCALE GENOMIC DNA]</scope>
    <source>
        <strain evidence="2">IL-BN-2</strain>
    </source>
</reference>
<dbReference type="GO" id="GO:0005615">
    <property type="term" value="C:extracellular space"/>
    <property type="evidence" value="ECO:0007669"/>
    <property type="project" value="TreeGrafter"/>
</dbReference>
<evidence type="ECO:0000259" key="1">
    <source>
        <dbReference type="Pfam" id="PF17900"/>
    </source>
</evidence>
<dbReference type="GO" id="GO:0006508">
    <property type="term" value="P:proteolysis"/>
    <property type="evidence" value="ECO:0007669"/>
    <property type="project" value="TreeGrafter"/>
</dbReference>
<accession>A0A4Q9LKN1</accession>
<evidence type="ECO:0000313" key="2">
    <source>
        <dbReference type="EMBL" id="TBU08838.1"/>
    </source>
</evidence>
<dbReference type="AlphaFoldDB" id="A0A4Q9LKN1"/>
<dbReference type="SUPFAM" id="SSF63737">
    <property type="entry name" value="Leukotriene A4 hydrolase N-terminal domain"/>
    <property type="match status" value="1"/>
</dbReference>
<dbReference type="GO" id="GO:0042277">
    <property type="term" value="F:peptide binding"/>
    <property type="evidence" value="ECO:0007669"/>
    <property type="project" value="TreeGrafter"/>
</dbReference>